<feature type="region of interest" description="Disordered" evidence="1">
    <location>
        <begin position="254"/>
        <end position="282"/>
    </location>
</feature>
<feature type="compositionally biased region" description="Low complexity" evidence="1">
    <location>
        <begin position="320"/>
        <end position="335"/>
    </location>
</feature>
<feature type="compositionally biased region" description="Low complexity" evidence="1">
    <location>
        <begin position="457"/>
        <end position="494"/>
    </location>
</feature>
<feature type="compositionally biased region" description="Low complexity" evidence="1">
    <location>
        <begin position="630"/>
        <end position="648"/>
    </location>
</feature>
<protein>
    <recommendedName>
        <fullName evidence="5">Histidine kinase group protein</fullName>
    </recommendedName>
</protein>
<name>A0A0C4DWQ3_MAGP6</name>
<reference evidence="3" key="4">
    <citation type="journal article" date="2015" name="G3 (Bethesda)">
        <title>Genome sequences of three phytopathogenic species of the Magnaporthaceae family of fungi.</title>
        <authorList>
            <person name="Okagaki L.H."/>
            <person name="Nunes C.C."/>
            <person name="Sailsbery J."/>
            <person name="Clay B."/>
            <person name="Brown D."/>
            <person name="John T."/>
            <person name="Oh Y."/>
            <person name="Young N."/>
            <person name="Fitzgerald M."/>
            <person name="Haas B.J."/>
            <person name="Zeng Q."/>
            <person name="Young S."/>
            <person name="Adiconis X."/>
            <person name="Fan L."/>
            <person name="Levin J.Z."/>
            <person name="Mitchell T.K."/>
            <person name="Okubara P.A."/>
            <person name="Farman M.L."/>
            <person name="Kohn L.M."/>
            <person name="Birren B."/>
            <person name="Ma L.-J."/>
            <person name="Dean R.A."/>
        </authorList>
    </citation>
    <scope>NUCLEOTIDE SEQUENCE</scope>
    <source>
        <strain evidence="3">ATCC 64411 / 73-15</strain>
    </source>
</reference>
<proteinExistence type="predicted"/>
<reference evidence="4" key="1">
    <citation type="submission" date="2010-05" db="EMBL/GenBank/DDBJ databases">
        <title>The genome sequence of Magnaporthe poae strain ATCC 64411.</title>
        <authorList>
            <person name="Ma L.-J."/>
            <person name="Dead R."/>
            <person name="Young S."/>
            <person name="Zeng Q."/>
            <person name="Koehrsen M."/>
            <person name="Alvarado L."/>
            <person name="Berlin A."/>
            <person name="Chapman S.B."/>
            <person name="Chen Z."/>
            <person name="Freedman E."/>
            <person name="Gellesch M."/>
            <person name="Goldberg J."/>
            <person name="Griggs A."/>
            <person name="Gujja S."/>
            <person name="Heilman E.R."/>
            <person name="Heiman D."/>
            <person name="Hepburn T."/>
            <person name="Howarth C."/>
            <person name="Jen D."/>
            <person name="Larson L."/>
            <person name="Mehta T."/>
            <person name="Neiman D."/>
            <person name="Pearson M."/>
            <person name="Roberts A."/>
            <person name="Saif S."/>
            <person name="Shea T."/>
            <person name="Shenoy N."/>
            <person name="Sisk P."/>
            <person name="Stolte C."/>
            <person name="Sykes S."/>
            <person name="Walk T."/>
            <person name="White J."/>
            <person name="Yandava C."/>
            <person name="Haas B."/>
            <person name="Nusbaum C."/>
            <person name="Birren B."/>
        </authorList>
    </citation>
    <scope>NUCLEOTIDE SEQUENCE [LARGE SCALE GENOMIC DNA]</scope>
    <source>
        <strain evidence="4">ATCC 64411 / 73-15</strain>
    </source>
</reference>
<dbReference type="VEuPathDB" id="FungiDB:MAPG_04433"/>
<reference evidence="2" key="3">
    <citation type="submission" date="2011-03" db="EMBL/GenBank/DDBJ databases">
        <title>Annotation of Magnaporthe poae ATCC 64411.</title>
        <authorList>
            <person name="Ma L.-J."/>
            <person name="Dead R."/>
            <person name="Young S.K."/>
            <person name="Zeng Q."/>
            <person name="Gargeya S."/>
            <person name="Fitzgerald M."/>
            <person name="Haas B."/>
            <person name="Abouelleil A."/>
            <person name="Alvarado L."/>
            <person name="Arachchi H.M."/>
            <person name="Berlin A."/>
            <person name="Brown A."/>
            <person name="Chapman S.B."/>
            <person name="Chen Z."/>
            <person name="Dunbar C."/>
            <person name="Freedman E."/>
            <person name="Gearin G."/>
            <person name="Gellesch M."/>
            <person name="Goldberg J."/>
            <person name="Griggs A."/>
            <person name="Gujja S."/>
            <person name="Heiman D."/>
            <person name="Howarth C."/>
            <person name="Larson L."/>
            <person name="Lui A."/>
            <person name="MacDonald P.J.P."/>
            <person name="Mehta T."/>
            <person name="Montmayeur A."/>
            <person name="Murphy C."/>
            <person name="Neiman D."/>
            <person name="Pearson M."/>
            <person name="Priest M."/>
            <person name="Roberts A."/>
            <person name="Saif S."/>
            <person name="Shea T."/>
            <person name="Shenoy N."/>
            <person name="Sisk P."/>
            <person name="Stolte C."/>
            <person name="Sykes S."/>
            <person name="Yandava C."/>
            <person name="Wortman J."/>
            <person name="Nusbaum C."/>
            <person name="Birren B."/>
        </authorList>
    </citation>
    <scope>NUCLEOTIDE SEQUENCE</scope>
    <source>
        <strain evidence="2">ATCC 64411</strain>
    </source>
</reference>
<organism evidence="3 4">
    <name type="scientific">Magnaporthiopsis poae (strain ATCC 64411 / 73-15)</name>
    <name type="common">Kentucky bluegrass fungus</name>
    <name type="synonym">Magnaporthe poae</name>
    <dbReference type="NCBI Taxonomy" id="644358"/>
    <lineage>
        <taxon>Eukaryota</taxon>
        <taxon>Fungi</taxon>
        <taxon>Dikarya</taxon>
        <taxon>Ascomycota</taxon>
        <taxon>Pezizomycotina</taxon>
        <taxon>Sordariomycetes</taxon>
        <taxon>Sordariomycetidae</taxon>
        <taxon>Magnaporthales</taxon>
        <taxon>Magnaporthaceae</taxon>
        <taxon>Magnaporthiopsis</taxon>
    </lineage>
</organism>
<feature type="compositionally biased region" description="Low complexity" evidence="1">
    <location>
        <begin position="17"/>
        <end position="29"/>
    </location>
</feature>
<reference evidence="3" key="5">
    <citation type="submission" date="2015-06" db="UniProtKB">
        <authorList>
            <consortium name="EnsemblFungi"/>
        </authorList>
    </citation>
    <scope>IDENTIFICATION</scope>
    <source>
        <strain evidence="3">ATCC 64411</strain>
    </source>
</reference>
<dbReference type="eggNOG" id="ENOG502QUMF">
    <property type="taxonomic scope" value="Eukaryota"/>
</dbReference>
<evidence type="ECO:0000256" key="1">
    <source>
        <dbReference type="SAM" id="MobiDB-lite"/>
    </source>
</evidence>
<feature type="compositionally biased region" description="Basic residues" evidence="1">
    <location>
        <begin position="713"/>
        <end position="722"/>
    </location>
</feature>
<dbReference type="STRING" id="644358.A0A0C4DWQ3"/>
<feature type="region of interest" description="Disordered" evidence="1">
    <location>
        <begin position="313"/>
        <end position="356"/>
    </location>
</feature>
<evidence type="ECO:0000313" key="3">
    <source>
        <dbReference type="EnsemblFungi" id="MAPG_04433T0"/>
    </source>
</evidence>
<feature type="region of interest" description="Disordered" evidence="1">
    <location>
        <begin position="602"/>
        <end position="685"/>
    </location>
</feature>
<accession>A0A0C4DWQ3</accession>
<feature type="compositionally biased region" description="Polar residues" evidence="1">
    <location>
        <begin position="495"/>
        <end position="504"/>
    </location>
</feature>
<dbReference type="OMA" id="WLQMPIE"/>
<dbReference type="EnsemblFungi" id="MAPG_04433T0">
    <property type="protein sequence ID" value="MAPG_04433T0"/>
    <property type="gene ID" value="MAPG_04433"/>
</dbReference>
<feature type="compositionally biased region" description="Pro residues" evidence="1">
    <location>
        <begin position="439"/>
        <end position="448"/>
    </location>
</feature>
<dbReference type="AlphaFoldDB" id="A0A0C4DWQ3"/>
<dbReference type="EMBL" id="GL876968">
    <property type="protein sequence ID" value="KLU85407.1"/>
    <property type="molecule type" value="Genomic_DNA"/>
</dbReference>
<dbReference type="EMBL" id="ADBL01001049">
    <property type="status" value="NOT_ANNOTATED_CDS"/>
    <property type="molecule type" value="Genomic_DNA"/>
</dbReference>
<dbReference type="PANTHER" id="PTHR48125">
    <property type="entry name" value="LP07818P1"/>
    <property type="match status" value="1"/>
</dbReference>
<feature type="region of interest" description="Disordered" evidence="1">
    <location>
        <begin position="700"/>
        <end position="722"/>
    </location>
</feature>
<reference evidence="2" key="2">
    <citation type="submission" date="2010-05" db="EMBL/GenBank/DDBJ databases">
        <title>The Genome Sequence of Magnaporthe poae strain ATCC 64411.</title>
        <authorList>
            <consortium name="The Broad Institute Genome Sequencing Platform"/>
            <consortium name="Broad Institute Genome Sequencing Center for Infectious Disease"/>
            <person name="Ma L.-J."/>
            <person name="Dead R."/>
            <person name="Young S."/>
            <person name="Zeng Q."/>
            <person name="Koehrsen M."/>
            <person name="Alvarado L."/>
            <person name="Berlin A."/>
            <person name="Chapman S.B."/>
            <person name="Chen Z."/>
            <person name="Freedman E."/>
            <person name="Gellesch M."/>
            <person name="Goldberg J."/>
            <person name="Griggs A."/>
            <person name="Gujja S."/>
            <person name="Heilman E.R."/>
            <person name="Heiman D."/>
            <person name="Hepburn T."/>
            <person name="Howarth C."/>
            <person name="Jen D."/>
            <person name="Larson L."/>
            <person name="Mehta T."/>
            <person name="Neiman D."/>
            <person name="Pearson M."/>
            <person name="Roberts A."/>
            <person name="Saif S."/>
            <person name="Shea T."/>
            <person name="Shenoy N."/>
            <person name="Sisk P."/>
            <person name="Stolte C."/>
            <person name="Sykes S."/>
            <person name="Walk T."/>
            <person name="White J."/>
            <person name="Yandava C."/>
            <person name="Haas B."/>
            <person name="Nusbaum C."/>
            <person name="Birren B."/>
        </authorList>
    </citation>
    <scope>NUCLEOTIDE SEQUENCE</scope>
    <source>
        <strain evidence="2">ATCC 64411</strain>
    </source>
</reference>
<dbReference type="OrthoDB" id="420046at2759"/>
<dbReference type="PANTHER" id="PTHR48125:SF12">
    <property type="entry name" value="AT HOOK TRANSCRIPTION FACTOR FAMILY-RELATED"/>
    <property type="match status" value="1"/>
</dbReference>
<feature type="region of interest" description="Disordered" evidence="1">
    <location>
        <begin position="1"/>
        <end position="44"/>
    </location>
</feature>
<evidence type="ECO:0000313" key="2">
    <source>
        <dbReference type="EMBL" id="KLU85407.1"/>
    </source>
</evidence>
<gene>
    <name evidence="2" type="ORF">MAPG_04433</name>
</gene>
<evidence type="ECO:0000313" key="4">
    <source>
        <dbReference type="Proteomes" id="UP000011715"/>
    </source>
</evidence>
<feature type="region of interest" description="Disordered" evidence="1">
    <location>
        <begin position="436"/>
        <end position="504"/>
    </location>
</feature>
<sequence>MPGPAEKKKKGAGEGEGSSAAAPDAPAPSRAVAKGPGSRPAAGTEGVPLIICRNKHWRYISSFHGPWLNLPLETLESLAHSNYNSPRPKPIEVGIFFDLVKIRKLVGEATPLTVNAANGLGPGKMKLSQERKHRMRDQATKRLSQAYHIDEIATSVAIMQGTTSLENVAEHVLDKKRDDLDAKYVHFFHEKIPSRHVVESTPFDPLNDIIAARPMGPEPFRTRAVLRAFAEDYEGAVADLTAAMQLLRYNGPAHTARDDAGGAPPLTPTGRRPPELRLSDDEQPTSLELQLVFQRGSAYLSRACQCVYSALPTPPEKSETGSSAAAASGQASPTAARDEAATQNADENAAPEPAVEFTSKQIAARKSVKAKAKRALKDFTNFLDHLEYSPEYPLEDYEEFSRKHRAATRYHSPNVAPAATYNTHKLYKLSTLFEATPPAGLPPYPPTADQPRQDHAQQQQEQSQEPQQRQQQQQQQQRQQQEQQQSQQQQQQQQLAPSSAPENTTTTVLPVESVTYHPLLTDAMHSVLLCHILLGTNMKELQRHAYMVARLTRVADGYPIFQSSRSPARADWIEILKRFKAEHWLPLRRVWEVGCRPAQLIVGIPPKDPPPSPSATRPQSTDGSNPSLAPTSPYPSRVSRPPSSPYDSRAGDPTANSPARTTSVTISAAPGGRRWDGLDENTREYPIWTERAPSILRWLRESPSLPPLPPNRGGRKKKKAVK</sequence>
<feature type="compositionally biased region" description="Basic and acidic residues" evidence="1">
    <location>
        <begin position="673"/>
        <end position="683"/>
    </location>
</feature>
<feature type="compositionally biased region" description="Polar residues" evidence="1">
    <location>
        <begin position="654"/>
        <end position="666"/>
    </location>
</feature>
<dbReference type="Proteomes" id="UP000011715">
    <property type="component" value="Unassembled WGS sequence"/>
</dbReference>
<evidence type="ECO:0008006" key="5">
    <source>
        <dbReference type="Google" id="ProtNLM"/>
    </source>
</evidence>
<keyword evidence="4" id="KW-1185">Reference proteome</keyword>